<dbReference type="PANTHER" id="PTHR24320">
    <property type="entry name" value="RETINOL DEHYDROGENASE"/>
    <property type="match status" value="1"/>
</dbReference>
<dbReference type="InterPro" id="IPR036291">
    <property type="entry name" value="NAD(P)-bd_dom_sf"/>
</dbReference>
<evidence type="ECO:0000256" key="1">
    <source>
        <dbReference type="ARBA" id="ARBA00006484"/>
    </source>
</evidence>
<keyword evidence="5" id="KW-1185">Reference proteome</keyword>
<accession>A0ABQ2F779</accession>
<keyword evidence="2" id="KW-0560">Oxidoreductase</keyword>
<organism evidence="4 5">
    <name type="scientific">Ornithinimicrobium pekingense</name>
    <dbReference type="NCBI Taxonomy" id="384677"/>
    <lineage>
        <taxon>Bacteria</taxon>
        <taxon>Bacillati</taxon>
        <taxon>Actinomycetota</taxon>
        <taxon>Actinomycetes</taxon>
        <taxon>Micrococcales</taxon>
        <taxon>Ornithinimicrobiaceae</taxon>
        <taxon>Ornithinimicrobium</taxon>
    </lineage>
</organism>
<evidence type="ECO:0000256" key="3">
    <source>
        <dbReference type="SAM" id="MobiDB-lite"/>
    </source>
</evidence>
<feature type="region of interest" description="Disordered" evidence="3">
    <location>
        <begin position="302"/>
        <end position="322"/>
    </location>
</feature>
<gene>
    <name evidence="4" type="ORF">GCM10011509_15600</name>
</gene>
<dbReference type="InterPro" id="IPR002347">
    <property type="entry name" value="SDR_fam"/>
</dbReference>
<evidence type="ECO:0000313" key="5">
    <source>
        <dbReference type="Proteomes" id="UP000662111"/>
    </source>
</evidence>
<dbReference type="Pfam" id="PF00106">
    <property type="entry name" value="adh_short"/>
    <property type="match status" value="1"/>
</dbReference>
<dbReference type="SUPFAM" id="SSF51735">
    <property type="entry name" value="NAD(P)-binding Rossmann-fold domains"/>
    <property type="match status" value="1"/>
</dbReference>
<dbReference type="PRINTS" id="PR00081">
    <property type="entry name" value="GDHRDH"/>
</dbReference>
<dbReference type="Proteomes" id="UP000662111">
    <property type="component" value="Unassembled WGS sequence"/>
</dbReference>
<reference evidence="5" key="1">
    <citation type="journal article" date="2019" name="Int. J. Syst. Evol. Microbiol.">
        <title>The Global Catalogue of Microorganisms (GCM) 10K type strain sequencing project: providing services to taxonomists for standard genome sequencing and annotation.</title>
        <authorList>
            <consortium name="The Broad Institute Genomics Platform"/>
            <consortium name="The Broad Institute Genome Sequencing Center for Infectious Disease"/>
            <person name="Wu L."/>
            <person name="Ma J."/>
        </authorList>
    </citation>
    <scope>NUCLEOTIDE SEQUENCE [LARGE SCALE GENOMIC DNA]</scope>
    <source>
        <strain evidence="5">CGMCC 1.5362</strain>
    </source>
</reference>
<evidence type="ECO:0000313" key="4">
    <source>
        <dbReference type="EMBL" id="GGK68103.1"/>
    </source>
</evidence>
<proteinExistence type="inferred from homology"/>
<dbReference type="EMBL" id="BMLB01000003">
    <property type="protein sequence ID" value="GGK68103.1"/>
    <property type="molecule type" value="Genomic_DNA"/>
</dbReference>
<protein>
    <submittedName>
        <fullName evidence="4">Short-chain dehydrogenase</fullName>
    </submittedName>
</protein>
<comment type="similarity">
    <text evidence="1">Belongs to the short-chain dehydrogenases/reductases (SDR) family.</text>
</comment>
<name>A0ABQ2F779_9MICO</name>
<sequence>MGDRRRVLVTGATGGIGYFVAEQLARKGHRVVLAARSAERAEAATAIIQRLVPGADLEVVLLDLADLGSVAAAAERLAAGEPLATLVANAACVSYGLRREPPRVTADGLELHLGTAYLGHYALLARLLPRLQAWGTRIVHVGSLGARLPVGRSPWDRLTTPRPEAPLRSYARSKAGVTLLHHELARRLTGTSAASSVLAHPGTAVDVLTPGRHGIPASQPTEIGALSRLLVRGMHGKHDGAAVLVHAATDPEVRNGEVWGPAGRWQVSGPPARVHLPVPRRAGPLTRELLAVSEEVTGLALRFGPGGSPGQPWPPRSTAKAS</sequence>
<evidence type="ECO:0000256" key="2">
    <source>
        <dbReference type="ARBA" id="ARBA00023002"/>
    </source>
</evidence>
<comment type="caution">
    <text evidence="4">The sequence shown here is derived from an EMBL/GenBank/DDBJ whole genome shotgun (WGS) entry which is preliminary data.</text>
</comment>
<dbReference type="PANTHER" id="PTHR24320:SF148">
    <property type="entry name" value="NAD(P)-BINDING ROSSMANN-FOLD SUPERFAMILY PROTEIN"/>
    <property type="match status" value="1"/>
</dbReference>
<dbReference type="Gene3D" id="3.40.50.720">
    <property type="entry name" value="NAD(P)-binding Rossmann-like Domain"/>
    <property type="match status" value="1"/>
</dbReference>